<evidence type="ECO:0000313" key="6">
    <source>
        <dbReference type="EMBL" id="KAA8642046.1"/>
    </source>
</evidence>
<evidence type="ECO:0000256" key="1">
    <source>
        <dbReference type="ARBA" id="ARBA00004141"/>
    </source>
</evidence>
<feature type="transmembrane region" description="Helical" evidence="5">
    <location>
        <begin position="224"/>
        <end position="244"/>
    </location>
</feature>
<evidence type="ECO:0008006" key="8">
    <source>
        <dbReference type="Google" id="ProtNLM"/>
    </source>
</evidence>
<keyword evidence="2 5" id="KW-0812">Transmembrane</keyword>
<dbReference type="GeneID" id="54333687"/>
<dbReference type="GO" id="GO:0016020">
    <property type="term" value="C:membrane"/>
    <property type="evidence" value="ECO:0007669"/>
    <property type="project" value="UniProtKB-SubCell"/>
</dbReference>
<keyword evidence="4 5" id="KW-0472">Membrane</keyword>
<proteinExistence type="predicted"/>
<feature type="transmembrane region" description="Helical" evidence="5">
    <location>
        <begin position="38"/>
        <end position="60"/>
    </location>
</feature>
<dbReference type="VEuPathDB" id="FungiDB:EYZ11_005588"/>
<dbReference type="Pfam" id="PF04479">
    <property type="entry name" value="RTA1"/>
    <property type="match status" value="1"/>
</dbReference>
<dbReference type="PANTHER" id="PTHR31465">
    <property type="entry name" value="PROTEIN RTA1-RELATED"/>
    <property type="match status" value="1"/>
</dbReference>
<dbReference type="PANTHER" id="PTHR31465:SF33">
    <property type="entry name" value="DOMAIN PROTEIN, PUTATIVE (AFU_ORTHOLOGUE AFUA_5G01310)-RELATED"/>
    <property type="match status" value="1"/>
</dbReference>
<gene>
    <name evidence="6" type="ORF">ATNIH1004_010986</name>
</gene>
<feature type="transmembrane region" description="Helical" evidence="5">
    <location>
        <begin position="72"/>
        <end position="93"/>
    </location>
</feature>
<organism evidence="6 7">
    <name type="scientific">Aspergillus tanneri</name>
    <dbReference type="NCBI Taxonomy" id="1220188"/>
    <lineage>
        <taxon>Eukaryota</taxon>
        <taxon>Fungi</taxon>
        <taxon>Dikarya</taxon>
        <taxon>Ascomycota</taxon>
        <taxon>Pezizomycotina</taxon>
        <taxon>Eurotiomycetes</taxon>
        <taxon>Eurotiomycetidae</taxon>
        <taxon>Eurotiales</taxon>
        <taxon>Aspergillaceae</taxon>
        <taxon>Aspergillus</taxon>
        <taxon>Aspergillus subgen. Circumdati</taxon>
    </lineage>
</organism>
<dbReference type="AlphaFoldDB" id="A0A5M9M8V8"/>
<feature type="transmembrane region" description="Helical" evidence="5">
    <location>
        <begin position="113"/>
        <end position="137"/>
    </location>
</feature>
<dbReference type="EMBL" id="QUQM01000008">
    <property type="protein sequence ID" value="KAA8642046.1"/>
    <property type="molecule type" value="Genomic_DNA"/>
</dbReference>
<evidence type="ECO:0000256" key="5">
    <source>
        <dbReference type="SAM" id="Phobius"/>
    </source>
</evidence>
<evidence type="ECO:0000313" key="7">
    <source>
        <dbReference type="Proteomes" id="UP000324241"/>
    </source>
</evidence>
<dbReference type="OrthoDB" id="3358017at2759"/>
<evidence type="ECO:0000256" key="2">
    <source>
        <dbReference type="ARBA" id="ARBA00022692"/>
    </source>
</evidence>
<protein>
    <recommendedName>
        <fullName evidence="8">RTA1 like protein</fullName>
    </recommendedName>
</protein>
<comment type="caution">
    <text evidence="6">The sequence shown here is derived from an EMBL/GenBank/DDBJ whole genome shotgun (WGS) entry which is preliminary data.</text>
</comment>
<accession>A0A5M9M8V8</accession>
<name>A0A5M9M8V8_9EURO</name>
<evidence type="ECO:0000256" key="4">
    <source>
        <dbReference type="ARBA" id="ARBA00023136"/>
    </source>
</evidence>
<dbReference type="RefSeq" id="XP_033421408.1">
    <property type="nucleotide sequence ID" value="XM_033575553.1"/>
</dbReference>
<keyword evidence="3 5" id="KW-1133">Transmembrane helix</keyword>
<sequence length="261" mass="29374">MTYVFYHFSPSKPACIISILCYGISTIYHVYQLVQLKCYFFTTFVIGATMMTIGYIARIISANDTTSMSPYIAQSICILLPPSLYAATIYMIYGRIVIFTREPRLSPISPYKVTKIFVIGDAIAFLTQSSGGGMMAIKDMADMGQKITIVGLFVQLGFFGLFLTVTLVFVKRLKNRGKDRVLVSKVDRLLFVLLGVAALIIARCVYRIVEFVEGNDGYLMGHEVFMYVFDTLPMFVVQSVFHLFHPGRVLVEKTEYIDIGV</sequence>
<comment type="subcellular location">
    <subcellularLocation>
        <location evidence="1">Membrane</location>
        <topology evidence="1">Multi-pass membrane protein</topology>
    </subcellularLocation>
</comment>
<evidence type="ECO:0000256" key="3">
    <source>
        <dbReference type="ARBA" id="ARBA00022989"/>
    </source>
</evidence>
<dbReference type="Proteomes" id="UP000324241">
    <property type="component" value="Unassembled WGS sequence"/>
</dbReference>
<feature type="transmembrane region" description="Helical" evidence="5">
    <location>
        <begin position="149"/>
        <end position="170"/>
    </location>
</feature>
<dbReference type="InterPro" id="IPR007568">
    <property type="entry name" value="RTA1"/>
</dbReference>
<feature type="transmembrane region" description="Helical" evidence="5">
    <location>
        <begin position="190"/>
        <end position="209"/>
    </location>
</feature>
<feature type="transmembrane region" description="Helical" evidence="5">
    <location>
        <begin position="12"/>
        <end position="31"/>
    </location>
</feature>
<reference evidence="6 7" key="1">
    <citation type="submission" date="2019-08" db="EMBL/GenBank/DDBJ databases">
        <title>The genome sequence of a newly discovered highly antifungal drug resistant Aspergillus species, Aspergillus tanneri NIH 1004.</title>
        <authorList>
            <person name="Mounaud S."/>
            <person name="Singh I."/>
            <person name="Joardar V."/>
            <person name="Pakala S."/>
            <person name="Pakala S."/>
            <person name="Venepally P."/>
            <person name="Chung J.K."/>
            <person name="Losada L."/>
            <person name="Nierman W.C."/>
        </authorList>
    </citation>
    <scope>NUCLEOTIDE SEQUENCE [LARGE SCALE GENOMIC DNA]</scope>
    <source>
        <strain evidence="6 7">NIH1004</strain>
    </source>
</reference>